<keyword evidence="5" id="KW-1185">Reference proteome</keyword>
<dbReference type="InterPro" id="IPR002110">
    <property type="entry name" value="Ankyrin_rpt"/>
</dbReference>
<dbReference type="InterPro" id="IPR050745">
    <property type="entry name" value="Multifunctional_regulatory"/>
</dbReference>
<keyword evidence="2 3" id="KW-0040">ANK repeat</keyword>
<dbReference type="Pfam" id="PF13637">
    <property type="entry name" value="Ank_4"/>
    <property type="match status" value="1"/>
</dbReference>
<organism evidence="4 5">
    <name type="scientific">Niastella soli</name>
    <dbReference type="NCBI Taxonomy" id="2821487"/>
    <lineage>
        <taxon>Bacteria</taxon>
        <taxon>Pseudomonadati</taxon>
        <taxon>Bacteroidota</taxon>
        <taxon>Chitinophagia</taxon>
        <taxon>Chitinophagales</taxon>
        <taxon>Chitinophagaceae</taxon>
        <taxon>Niastella</taxon>
    </lineage>
</organism>
<evidence type="ECO:0000256" key="3">
    <source>
        <dbReference type="PROSITE-ProRule" id="PRU00023"/>
    </source>
</evidence>
<evidence type="ECO:0000313" key="4">
    <source>
        <dbReference type="EMBL" id="MBO9201603.1"/>
    </source>
</evidence>
<feature type="repeat" description="ANK" evidence="3">
    <location>
        <begin position="348"/>
        <end position="380"/>
    </location>
</feature>
<dbReference type="EMBL" id="JAGHKO010000004">
    <property type="protein sequence ID" value="MBO9201603.1"/>
    <property type="molecule type" value="Genomic_DNA"/>
</dbReference>
<dbReference type="PROSITE" id="PS50088">
    <property type="entry name" value="ANK_REPEAT"/>
    <property type="match status" value="2"/>
</dbReference>
<dbReference type="InterPro" id="IPR036770">
    <property type="entry name" value="Ankyrin_rpt-contain_sf"/>
</dbReference>
<keyword evidence="1" id="KW-0677">Repeat</keyword>
<evidence type="ECO:0000256" key="2">
    <source>
        <dbReference type="ARBA" id="ARBA00023043"/>
    </source>
</evidence>
<feature type="repeat" description="ANK" evidence="3">
    <location>
        <begin position="117"/>
        <end position="150"/>
    </location>
</feature>
<sequence>MNEERRIAFIKAATWHGSLEEAEQMLSAHPEIATCDIHTAAITGNVALVRDWLLDNAGNATAVSEPYGGNALTYLCLSKYLRLNKAKSHDFIDAATALLDAGADPNAGFMTSGPYPEFETPLYGAAGVAHHAPLTKLLLDRGAEPNDIEAVYHSPETCENDAMQLLVETGRLTSENLAMMLIRKLDWHDEKGLQYLLAHGADANGERKRGWHALHHALKRANGLAFFEGLLSAGADPHLSSNGITAVTMAACEGRGDVLSLFALRGIAIEQQGVFKLIAACAMDDSDAVEKLAAQTPALVTQIKEMGGELLARFSLCGNTAGVQHLLDLGVPVNEPYRNGDGYYGIPTDSLSIHVAAFLGHPAVVKTLIAAGSPVDVPDKNGQTPLNLAIKACVDSYWTARRSPDSVKALLAAGALAINVPYPCGYEEVDELLGKAMGRS</sequence>
<dbReference type="SUPFAM" id="SSF48403">
    <property type="entry name" value="Ankyrin repeat"/>
    <property type="match status" value="1"/>
</dbReference>
<dbReference type="PANTHER" id="PTHR24189:SF50">
    <property type="entry name" value="ANKYRIN REPEAT AND SOCS BOX PROTEIN 2"/>
    <property type="match status" value="1"/>
</dbReference>
<evidence type="ECO:0000313" key="5">
    <source>
        <dbReference type="Proteomes" id="UP000677244"/>
    </source>
</evidence>
<dbReference type="SMART" id="SM00248">
    <property type="entry name" value="ANK"/>
    <property type="match status" value="6"/>
</dbReference>
<dbReference type="PANTHER" id="PTHR24189">
    <property type="entry name" value="MYOTROPHIN"/>
    <property type="match status" value="1"/>
</dbReference>
<reference evidence="4 5" key="1">
    <citation type="submission" date="2021-03" db="EMBL/GenBank/DDBJ databases">
        <title>Assistant Professor.</title>
        <authorList>
            <person name="Huq M.A."/>
        </authorList>
    </citation>
    <scope>NUCLEOTIDE SEQUENCE [LARGE SCALE GENOMIC DNA]</scope>
    <source>
        <strain evidence="4 5">MAH-29</strain>
    </source>
</reference>
<dbReference type="Gene3D" id="1.25.40.20">
    <property type="entry name" value="Ankyrin repeat-containing domain"/>
    <property type="match status" value="3"/>
</dbReference>
<protein>
    <recommendedName>
        <fullName evidence="6">Ankryin</fullName>
    </recommendedName>
</protein>
<dbReference type="Proteomes" id="UP000677244">
    <property type="component" value="Unassembled WGS sequence"/>
</dbReference>
<evidence type="ECO:0000256" key="1">
    <source>
        <dbReference type="ARBA" id="ARBA00022737"/>
    </source>
</evidence>
<gene>
    <name evidence="4" type="ORF">J7I42_15080</name>
</gene>
<comment type="caution">
    <text evidence="4">The sequence shown here is derived from an EMBL/GenBank/DDBJ whole genome shotgun (WGS) entry which is preliminary data.</text>
</comment>
<name>A0ABS3YUQ4_9BACT</name>
<accession>A0ABS3YUQ4</accession>
<evidence type="ECO:0008006" key="6">
    <source>
        <dbReference type="Google" id="ProtNLM"/>
    </source>
</evidence>
<proteinExistence type="predicted"/>
<dbReference type="RefSeq" id="WP_209139657.1">
    <property type="nucleotide sequence ID" value="NZ_JAGHKO010000004.1"/>
</dbReference>